<dbReference type="EMBL" id="SDGV01000012">
    <property type="protein sequence ID" value="THB61423.1"/>
    <property type="molecule type" value="Genomic_DNA"/>
</dbReference>
<keyword evidence="3" id="KW-1185">Reference proteome</keyword>
<name>A0A4S3B6M3_9ENTE</name>
<accession>A0A4S3B6M3</accession>
<dbReference type="AlphaFoldDB" id="A0A4S3B6M3"/>
<reference evidence="2 3" key="1">
    <citation type="submission" date="2019-01" db="EMBL/GenBank/DDBJ databases">
        <title>Vagococcus silagei sp. nov. isolated from brewer's grain.</title>
        <authorList>
            <person name="Guu J.-R."/>
        </authorList>
    </citation>
    <scope>NUCLEOTIDE SEQUENCE [LARGE SCALE GENOMIC DNA]</scope>
    <source>
        <strain evidence="2 3">2B-2</strain>
    </source>
</reference>
<dbReference type="InterPro" id="IPR009061">
    <property type="entry name" value="DNA-bd_dom_put_sf"/>
</dbReference>
<dbReference type="OrthoDB" id="2876156at2"/>
<protein>
    <submittedName>
        <fullName evidence="2">DNA-binding protein</fullName>
    </submittedName>
</protein>
<organism evidence="2 3">
    <name type="scientific">Vagococcus silagei</name>
    <dbReference type="NCBI Taxonomy" id="2508885"/>
    <lineage>
        <taxon>Bacteria</taxon>
        <taxon>Bacillati</taxon>
        <taxon>Bacillota</taxon>
        <taxon>Bacilli</taxon>
        <taxon>Lactobacillales</taxon>
        <taxon>Enterococcaceae</taxon>
        <taxon>Vagococcus</taxon>
    </lineage>
</organism>
<dbReference type="InterPro" id="IPR010093">
    <property type="entry name" value="SinI_DNA-bd"/>
</dbReference>
<gene>
    <name evidence="2" type="ORF">ESZ54_05095</name>
</gene>
<evidence type="ECO:0000313" key="2">
    <source>
        <dbReference type="EMBL" id="THB61423.1"/>
    </source>
</evidence>
<evidence type="ECO:0000259" key="1">
    <source>
        <dbReference type="Pfam" id="PF12728"/>
    </source>
</evidence>
<sequence length="88" mass="10365">MNVILLDEQVKEIQQLISNLIEQEIKFHLTNLNLSSPYLNKKQTCEYLNISNNTLDNWITKGLPTIRIGKTIRFDKNEIHKWINGLEK</sequence>
<comment type="caution">
    <text evidence="2">The sequence shown here is derived from an EMBL/GenBank/DDBJ whole genome shotgun (WGS) entry which is preliminary data.</text>
</comment>
<dbReference type="RefSeq" id="WP_136136608.1">
    <property type="nucleotide sequence ID" value="NZ_SDGV01000012.1"/>
</dbReference>
<dbReference type="Pfam" id="PF12728">
    <property type="entry name" value="HTH_17"/>
    <property type="match status" value="1"/>
</dbReference>
<dbReference type="Gene3D" id="1.10.10.10">
    <property type="entry name" value="Winged helix-like DNA-binding domain superfamily/Winged helix DNA-binding domain"/>
    <property type="match status" value="1"/>
</dbReference>
<dbReference type="InterPro" id="IPR036388">
    <property type="entry name" value="WH-like_DNA-bd_sf"/>
</dbReference>
<dbReference type="Proteomes" id="UP000310506">
    <property type="component" value="Unassembled WGS sequence"/>
</dbReference>
<keyword evidence="2" id="KW-0238">DNA-binding</keyword>
<dbReference type="InterPro" id="IPR041657">
    <property type="entry name" value="HTH_17"/>
</dbReference>
<proteinExistence type="predicted"/>
<feature type="domain" description="Helix-turn-helix" evidence="1">
    <location>
        <begin position="38"/>
        <end position="84"/>
    </location>
</feature>
<evidence type="ECO:0000313" key="3">
    <source>
        <dbReference type="Proteomes" id="UP000310506"/>
    </source>
</evidence>
<dbReference type="SUPFAM" id="SSF46955">
    <property type="entry name" value="Putative DNA-binding domain"/>
    <property type="match status" value="1"/>
</dbReference>
<dbReference type="NCBIfam" id="TIGR01764">
    <property type="entry name" value="excise"/>
    <property type="match status" value="1"/>
</dbReference>
<dbReference type="GO" id="GO:0003677">
    <property type="term" value="F:DNA binding"/>
    <property type="evidence" value="ECO:0007669"/>
    <property type="project" value="UniProtKB-KW"/>
</dbReference>